<evidence type="ECO:0000256" key="1">
    <source>
        <dbReference type="SAM" id="Phobius"/>
    </source>
</evidence>
<dbReference type="GeneID" id="29068926"/>
<feature type="transmembrane region" description="Helical" evidence="1">
    <location>
        <begin position="6"/>
        <end position="26"/>
    </location>
</feature>
<gene>
    <name evidence="2" type="primary">20</name>
    <name evidence="2" type="ORF">SEA_EYRE_20</name>
</gene>
<protein>
    <submittedName>
        <fullName evidence="2">Uncharacterized protein</fullName>
    </submittedName>
</protein>
<evidence type="ECO:0000313" key="3">
    <source>
        <dbReference type="Proteomes" id="UP000201149"/>
    </source>
</evidence>
<dbReference type="Proteomes" id="UP000201149">
    <property type="component" value="Segment"/>
</dbReference>
<dbReference type="RefSeq" id="YP_009292411.1">
    <property type="nucleotide sequence ID" value="NC_031122.1"/>
</dbReference>
<dbReference type="EMBL" id="KX557277">
    <property type="protein sequence ID" value="AOE44300.1"/>
    <property type="molecule type" value="Genomic_DNA"/>
</dbReference>
<keyword evidence="1" id="KW-0812">Transmembrane</keyword>
<name>A0A1B3AZV0_9CAUD</name>
<evidence type="ECO:0000313" key="2">
    <source>
        <dbReference type="EMBL" id="AOE44300.1"/>
    </source>
</evidence>
<keyword evidence="1" id="KW-0472">Membrane</keyword>
<keyword evidence="1" id="KW-1133">Transmembrane helix</keyword>
<accession>A0A1B3AZV0</accession>
<sequence length="85" mass="9342">MEFLAGFPWADVSAGALLTLVVLLVLNGRLVPKSALDQAYSERDHWRTAAEEAINQNRLLLDAARPAVRIAEAVQQQITQQQGSE</sequence>
<organism evidence="2 3">
    <name type="scientific">Gordonia phage Eyre</name>
    <dbReference type="NCBI Taxonomy" id="1887646"/>
    <lineage>
        <taxon>Viruses</taxon>
        <taxon>Duplodnaviria</taxon>
        <taxon>Heunggongvirae</taxon>
        <taxon>Uroviricota</taxon>
        <taxon>Caudoviricetes</taxon>
        <taxon>Eyrevirus</taxon>
        <taxon>Eyrevirus eyre</taxon>
    </lineage>
</organism>
<reference evidence="3" key="1">
    <citation type="submission" date="2016-07" db="EMBL/GenBank/DDBJ databases">
        <authorList>
            <person name="Florea S."/>
            <person name="Webb J.S."/>
            <person name="Jaromczyk J."/>
            <person name="Schardl C.L."/>
        </authorList>
    </citation>
    <scope>NUCLEOTIDE SEQUENCE [LARGE SCALE GENOMIC DNA]</scope>
</reference>
<dbReference type="KEGG" id="vg:29068926"/>
<proteinExistence type="predicted"/>
<keyword evidence="3" id="KW-1185">Reference proteome</keyword>
<dbReference type="OrthoDB" id="28077at10239"/>